<name>A0A7W7BQZ1_9MICO</name>
<keyword evidence="2" id="KW-1185">Reference proteome</keyword>
<evidence type="ECO:0000313" key="2">
    <source>
        <dbReference type="Proteomes" id="UP000573729"/>
    </source>
</evidence>
<gene>
    <name evidence="1" type="ORF">BKA24_001935</name>
</gene>
<comment type="caution">
    <text evidence="1">The sequence shown here is derived from an EMBL/GenBank/DDBJ whole genome shotgun (WGS) entry which is preliminary data.</text>
</comment>
<dbReference type="RefSeq" id="WP_184217519.1">
    <property type="nucleotide sequence ID" value="NZ_JACHMD010000001.1"/>
</dbReference>
<dbReference type="Proteomes" id="UP000573729">
    <property type="component" value="Unassembled WGS sequence"/>
</dbReference>
<evidence type="ECO:0008006" key="3">
    <source>
        <dbReference type="Google" id="ProtNLM"/>
    </source>
</evidence>
<dbReference type="Pfam" id="PF09438">
    <property type="entry name" value="DUF2017"/>
    <property type="match status" value="1"/>
</dbReference>
<dbReference type="InterPro" id="IPR018561">
    <property type="entry name" value="AosR"/>
</dbReference>
<accession>A0A7W7BQZ1</accession>
<sequence>MSGPRITLELSLLEAAHLADLVGQFDELLASGPVGDPAVDRLSPAAYRDDEAASAEFRRLTEGDLHARRRADAALMRASLRHRGAVPLIDDLDRAEAEESLTVVLDAEATSAWLKTLAALRLVLASRLGIVDDDDHEGGDPRYGVYDWLGYRLDGLVQALGS</sequence>
<dbReference type="AlphaFoldDB" id="A0A7W7BQZ1"/>
<evidence type="ECO:0000313" key="1">
    <source>
        <dbReference type="EMBL" id="MBB4667226.1"/>
    </source>
</evidence>
<proteinExistence type="predicted"/>
<dbReference type="EMBL" id="JACHMD010000001">
    <property type="protein sequence ID" value="MBB4667226.1"/>
    <property type="molecule type" value="Genomic_DNA"/>
</dbReference>
<reference evidence="1 2" key="1">
    <citation type="submission" date="2020-08" db="EMBL/GenBank/DDBJ databases">
        <title>Sequencing the genomes of 1000 actinobacteria strains.</title>
        <authorList>
            <person name="Klenk H.-P."/>
        </authorList>
    </citation>
    <scope>NUCLEOTIDE SEQUENCE [LARGE SCALE GENOMIC DNA]</scope>
    <source>
        <strain evidence="1 2">DSM 24947</strain>
    </source>
</reference>
<protein>
    <recommendedName>
        <fullName evidence="3">DUF2017 domain-containing protein</fullName>
    </recommendedName>
</protein>
<organism evidence="1 2">
    <name type="scientific">Microbacterium marinum</name>
    <dbReference type="NCBI Taxonomy" id="421115"/>
    <lineage>
        <taxon>Bacteria</taxon>
        <taxon>Bacillati</taxon>
        <taxon>Actinomycetota</taxon>
        <taxon>Actinomycetes</taxon>
        <taxon>Micrococcales</taxon>
        <taxon>Microbacteriaceae</taxon>
        <taxon>Microbacterium</taxon>
    </lineage>
</organism>